<dbReference type="NCBIfam" id="TIGR04155">
    <property type="entry name" value="cyano_PEP"/>
    <property type="match status" value="1"/>
</dbReference>
<dbReference type="Proteomes" id="UP000437131">
    <property type="component" value="Unassembled WGS sequence"/>
</dbReference>
<proteinExistence type="predicted"/>
<organism evidence="1 2">
    <name type="scientific">Cyanobacterium aponinum 0216</name>
    <dbReference type="NCBI Taxonomy" id="2676140"/>
    <lineage>
        <taxon>Bacteria</taxon>
        <taxon>Bacillati</taxon>
        <taxon>Cyanobacteriota</taxon>
        <taxon>Cyanophyceae</taxon>
        <taxon>Oscillatoriophycideae</taxon>
        <taxon>Chroococcales</taxon>
        <taxon>Geminocystaceae</taxon>
        <taxon>Cyanobacterium</taxon>
    </lineage>
</organism>
<accession>A0A844GTK6</accession>
<comment type="caution">
    <text evidence="1">The sequence shown here is derived from an EMBL/GenBank/DDBJ whole genome shotgun (WGS) entry which is preliminary data.</text>
</comment>
<dbReference type="InterPro" id="IPR013424">
    <property type="entry name" value="Ice-binding_C"/>
</dbReference>
<sequence length="195" mass="20151">MRINSIISVSIASSTILLSLLGLSSDKVNALTLAIANTTTCSLSDLDVSIACEGAFAGNDENQDLSGLFNVSNWTQYAKVDGDSGTNNGLTVNGGGTSGTWSLTGINFNSFDIMAILKGGPTFSAYLLDSAGPNWNTDGILKGNFDPGPGLSHFTIYTSAKTPQPVPEPLTILGTGLALGLGGLFKSKQKQKLEG</sequence>
<dbReference type="InterPro" id="IPR026374">
    <property type="entry name" value="Cyano_PEP"/>
</dbReference>
<dbReference type="EMBL" id="WMIA01000004">
    <property type="protein sequence ID" value="MTF38219.1"/>
    <property type="molecule type" value="Genomic_DNA"/>
</dbReference>
<name>A0A844GTK6_9CHRO</name>
<dbReference type="NCBIfam" id="TIGR02595">
    <property type="entry name" value="PEP_CTERM"/>
    <property type="match status" value="1"/>
</dbReference>
<evidence type="ECO:0000313" key="1">
    <source>
        <dbReference type="EMBL" id="MTF38219.1"/>
    </source>
</evidence>
<reference evidence="1 2" key="1">
    <citation type="submission" date="2019-11" db="EMBL/GenBank/DDBJ databases">
        <title>Isolation of a new High Light Tolerant Cyanobacteria.</title>
        <authorList>
            <person name="Dobson Z."/>
            <person name="Vaughn N."/>
            <person name="Vaughn M."/>
            <person name="Fromme P."/>
            <person name="Mazor Y."/>
        </authorList>
    </citation>
    <scope>NUCLEOTIDE SEQUENCE [LARGE SCALE GENOMIC DNA]</scope>
    <source>
        <strain evidence="1 2">0216</strain>
    </source>
</reference>
<protein>
    <submittedName>
        <fullName evidence="1">PEP-CTERM sorting domain-containing protein</fullName>
    </submittedName>
</protein>
<dbReference type="AlphaFoldDB" id="A0A844GTK6"/>
<evidence type="ECO:0000313" key="2">
    <source>
        <dbReference type="Proteomes" id="UP000437131"/>
    </source>
</evidence>
<gene>
    <name evidence="1" type="ORF">GGC33_04705</name>
</gene>